<evidence type="ECO:0000313" key="2">
    <source>
        <dbReference type="EMBL" id="AAK94400.1"/>
    </source>
</evidence>
<keyword evidence="3" id="KW-1185">Reference proteome</keyword>
<dbReference type="GeneID" id="921725"/>
<sequence length="97" mass="9947">MVAAPDTCAAVSATHHHMSGALKGKRSPLGPTRCERPTTAADADMAHQMALGPRFSINRPCASERRAAPSAWCPPAPPTSGRPAQAALPGQGEGHDA</sequence>
<organism evidence="2 3">
    <name type="scientific">Myxococcus phage Mx8</name>
    <dbReference type="NCBI Taxonomy" id="49964"/>
    <lineage>
        <taxon>Viruses</taxon>
        <taxon>Duplodnaviria</taxon>
        <taxon>Heunggongvirae</taxon>
        <taxon>Uroviricota</taxon>
        <taxon>Caudoviricetes</taxon>
        <taxon>Myxoctovirus</taxon>
        <taxon>Myxoctovirus Mx8</taxon>
    </lineage>
</organism>
<dbReference type="Proteomes" id="UP000002093">
    <property type="component" value="Segment"/>
</dbReference>
<evidence type="ECO:0000256" key="1">
    <source>
        <dbReference type="SAM" id="MobiDB-lite"/>
    </source>
</evidence>
<dbReference type="KEGG" id="vg:921725"/>
<evidence type="ECO:0000313" key="3">
    <source>
        <dbReference type="Proteomes" id="UP000002093"/>
    </source>
</evidence>
<reference evidence="2 3" key="1">
    <citation type="submission" date="2001-06" db="EMBL/GenBank/DDBJ databases">
        <title>Genome organization of temperate Myxococcus phage Mx8.</title>
        <authorList>
            <person name="Youderian P."/>
            <person name="Walthers D."/>
            <person name="Salmi D."/>
            <person name="Magrini V."/>
            <person name="Hartzell P.L."/>
        </authorList>
    </citation>
    <scope>NUCLEOTIDE SEQUENCE [LARGE SCALE GENOMIC DNA]</scope>
</reference>
<accession>Q94MQ4</accession>
<dbReference type="EMBL" id="AF396866">
    <property type="protein sequence ID" value="AAK94400.1"/>
    <property type="molecule type" value="Genomic_DNA"/>
</dbReference>
<proteinExistence type="predicted"/>
<protein>
    <submittedName>
        <fullName evidence="2">p65</fullName>
    </submittedName>
</protein>
<feature type="region of interest" description="Disordered" evidence="1">
    <location>
        <begin position="60"/>
        <end position="97"/>
    </location>
</feature>
<dbReference type="RefSeq" id="NP_203479.1">
    <property type="nucleotide sequence ID" value="NC_003085.1"/>
</dbReference>
<feature type="compositionally biased region" description="Basic residues" evidence="1">
    <location>
        <begin position="14"/>
        <end position="26"/>
    </location>
</feature>
<name>Q94MQ4_9CAUD</name>
<feature type="region of interest" description="Disordered" evidence="1">
    <location>
        <begin position="1"/>
        <end position="37"/>
    </location>
</feature>